<sequence length="117" mass="13180">MSRYENHMRRTRRMRRLIEVVVPHTRRGAVCAPHCALAPQGAEAHASNNTGYPPVWAIADSKRQGFLGFKEFIAAMQKKKQASKMSDPELNGRSQLQQPPSNHWFTSSKSAKKVHGV</sequence>
<evidence type="ECO:0000313" key="2">
    <source>
        <dbReference type="EMBL" id="GFZ04956.1"/>
    </source>
</evidence>
<gene>
    <name evidence="2" type="ORF">Acr_17g0005280</name>
</gene>
<proteinExistence type="predicted"/>
<dbReference type="AlphaFoldDB" id="A0A7J0G2E1"/>
<name>A0A7J0G2E1_9ERIC</name>
<dbReference type="EMBL" id="BJWL01000017">
    <property type="protein sequence ID" value="GFZ04956.1"/>
    <property type="molecule type" value="Genomic_DNA"/>
</dbReference>
<reference evidence="2 3" key="1">
    <citation type="submission" date="2019-07" db="EMBL/GenBank/DDBJ databases">
        <title>De Novo Assembly of kiwifruit Actinidia rufa.</title>
        <authorList>
            <person name="Sugita-Konishi S."/>
            <person name="Sato K."/>
            <person name="Mori E."/>
            <person name="Abe Y."/>
            <person name="Kisaki G."/>
            <person name="Hamano K."/>
            <person name="Suezawa K."/>
            <person name="Otani M."/>
            <person name="Fukuda T."/>
            <person name="Manabe T."/>
            <person name="Gomi K."/>
            <person name="Tabuchi M."/>
            <person name="Akimitsu K."/>
            <person name="Kataoka I."/>
        </authorList>
    </citation>
    <scope>NUCLEOTIDE SEQUENCE [LARGE SCALE GENOMIC DNA]</scope>
    <source>
        <strain evidence="3">cv. Fuchu</strain>
    </source>
</reference>
<evidence type="ECO:0000313" key="3">
    <source>
        <dbReference type="Proteomes" id="UP000585474"/>
    </source>
</evidence>
<dbReference type="Proteomes" id="UP000585474">
    <property type="component" value="Unassembled WGS sequence"/>
</dbReference>
<feature type="compositionally biased region" description="Polar residues" evidence="1">
    <location>
        <begin position="92"/>
        <end position="109"/>
    </location>
</feature>
<evidence type="ECO:0000256" key="1">
    <source>
        <dbReference type="SAM" id="MobiDB-lite"/>
    </source>
</evidence>
<organism evidence="2 3">
    <name type="scientific">Actinidia rufa</name>
    <dbReference type="NCBI Taxonomy" id="165716"/>
    <lineage>
        <taxon>Eukaryota</taxon>
        <taxon>Viridiplantae</taxon>
        <taxon>Streptophyta</taxon>
        <taxon>Embryophyta</taxon>
        <taxon>Tracheophyta</taxon>
        <taxon>Spermatophyta</taxon>
        <taxon>Magnoliopsida</taxon>
        <taxon>eudicotyledons</taxon>
        <taxon>Gunneridae</taxon>
        <taxon>Pentapetalae</taxon>
        <taxon>asterids</taxon>
        <taxon>Ericales</taxon>
        <taxon>Actinidiaceae</taxon>
        <taxon>Actinidia</taxon>
    </lineage>
</organism>
<feature type="region of interest" description="Disordered" evidence="1">
    <location>
        <begin position="80"/>
        <end position="117"/>
    </location>
</feature>
<accession>A0A7J0G2E1</accession>
<keyword evidence="3" id="KW-1185">Reference proteome</keyword>
<comment type="caution">
    <text evidence="2">The sequence shown here is derived from an EMBL/GenBank/DDBJ whole genome shotgun (WGS) entry which is preliminary data.</text>
</comment>
<protein>
    <submittedName>
        <fullName evidence="2">EPS15 homology domain 1</fullName>
    </submittedName>
</protein>